<reference evidence="3" key="1">
    <citation type="submission" date="2020-02" db="EMBL/GenBank/DDBJ databases">
        <title>Genomic and physiological characterization of two novel Nitrospinaceae genera.</title>
        <authorList>
            <person name="Mueller A.J."/>
            <person name="Jung M.-Y."/>
            <person name="Strachan C.R."/>
            <person name="Herbold C.W."/>
            <person name="Kirkegaard R.H."/>
            <person name="Daims H."/>
        </authorList>
    </citation>
    <scope>NUCLEOTIDE SEQUENCE [LARGE SCALE GENOMIC DNA]</scope>
</reference>
<dbReference type="AlphaFoldDB" id="A0A7T0C1M0"/>
<feature type="transmembrane region" description="Helical" evidence="1">
    <location>
        <begin position="70"/>
        <end position="90"/>
    </location>
</feature>
<sequence length="498" mass="58081">MKTPRFFLAIGFASTLLYLAVWYLSLQFNWGEGYADRPILAYLAIYFTLFALYAAACLRLREEAGNARMLGLIIAFGLIFRAAIFPAQQIQEDDVYRYLWDGKVFANQINPFKFSPEDISYATEFRIRHPIAFRNTYDETSRKELEFLNTLRWSNETALIYFDRINHPDVPTIYPPLAQFVFSGVAMLKEDSIYLLRGAFLIFDLMALFFIIRTLQALGRNVNWCAVYFWCPLVIKETFNSTHLDIIGIAFLCGSVYFFIARRAYSSIAFLSLSVLGKLYPVILLPLYLKRFAWSETVDWKRVIGLTSLFGFIVLLGYLPFMDIGMKMFTGLNTFTAYWQNNDSIFALIAWFYSDAIQLDPKLLLFEKYRLPEFAAKLTVAILLLSAVGYYFFKRGKTSTEASLQSLFVIMALVFLLSPVQNPWYLCWSVPFLCFYPLRSGLLLTGLVGFYYLDFYFDYQNLDAYVAWIPWFEYLPFYCVLIWEWRQRQKTGLKGDLQ</sequence>
<evidence type="ECO:0008006" key="4">
    <source>
        <dbReference type="Google" id="ProtNLM"/>
    </source>
</evidence>
<keyword evidence="1" id="KW-1133">Transmembrane helix</keyword>
<feature type="transmembrane region" description="Helical" evidence="1">
    <location>
        <begin position="39"/>
        <end position="58"/>
    </location>
</feature>
<organism evidence="2 3">
    <name type="scientific">Candidatus Nitrohelix vancouverensis</name>
    <dbReference type="NCBI Taxonomy" id="2705534"/>
    <lineage>
        <taxon>Bacteria</taxon>
        <taxon>Pseudomonadati</taxon>
        <taxon>Nitrospinota/Tectimicrobiota group</taxon>
        <taxon>Nitrospinota</taxon>
        <taxon>Nitrospinia</taxon>
        <taxon>Nitrospinales</taxon>
        <taxon>Nitrospinaceae</taxon>
        <taxon>Candidatus Nitrohelix</taxon>
    </lineage>
</organism>
<dbReference type="Proteomes" id="UP000594464">
    <property type="component" value="Chromosome"/>
</dbReference>
<keyword evidence="1" id="KW-0472">Membrane</keyword>
<name>A0A7T0C1M0_9BACT</name>
<keyword evidence="1" id="KW-0812">Transmembrane</keyword>
<feature type="transmembrane region" description="Helical" evidence="1">
    <location>
        <begin position="300"/>
        <end position="319"/>
    </location>
</feature>
<evidence type="ECO:0000256" key="1">
    <source>
        <dbReference type="SAM" id="Phobius"/>
    </source>
</evidence>
<accession>A0A7T0C1M0</accession>
<feature type="transmembrane region" description="Helical" evidence="1">
    <location>
        <begin position="404"/>
        <end position="420"/>
    </location>
</feature>
<feature type="transmembrane region" description="Helical" evidence="1">
    <location>
        <begin position="268"/>
        <end position="288"/>
    </location>
</feature>
<feature type="transmembrane region" description="Helical" evidence="1">
    <location>
        <begin position="465"/>
        <end position="485"/>
    </location>
</feature>
<proteinExistence type="predicted"/>
<protein>
    <recommendedName>
        <fullName evidence="4">DUF2029 domain-containing protein</fullName>
    </recommendedName>
</protein>
<gene>
    <name evidence="2" type="ORF">G3M78_04655</name>
</gene>
<feature type="transmembrane region" description="Helical" evidence="1">
    <location>
        <begin position="193"/>
        <end position="211"/>
    </location>
</feature>
<feature type="transmembrane region" description="Helical" evidence="1">
    <location>
        <begin position="241"/>
        <end position="261"/>
    </location>
</feature>
<evidence type="ECO:0000313" key="3">
    <source>
        <dbReference type="Proteomes" id="UP000594464"/>
    </source>
</evidence>
<feature type="transmembrane region" description="Helical" evidence="1">
    <location>
        <begin position="374"/>
        <end position="392"/>
    </location>
</feature>
<feature type="transmembrane region" description="Helical" evidence="1">
    <location>
        <begin position="432"/>
        <end position="453"/>
    </location>
</feature>
<dbReference type="EMBL" id="CP048620">
    <property type="protein sequence ID" value="QPJ64717.1"/>
    <property type="molecule type" value="Genomic_DNA"/>
</dbReference>
<evidence type="ECO:0000313" key="2">
    <source>
        <dbReference type="EMBL" id="QPJ64717.1"/>
    </source>
</evidence>
<feature type="transmembrane region" description="Helical" evidence="1">
    <location>
        <begin position="7"/>
        <end position="24"/>
    </location>
</feature>
<dbReference type="KEGG" id="nva:G3M78_04655"/>